<comment type="cofactor">
    <cofactor evidence="1">
        <name>a divalent metal cation</name>
        <dbReference type="ChEBI" id="CHEBI:60240"/>
    </cofactor>
</comment>
<name>A0AAW0PKM2_9GOBI</name>
<evidence type="ECO:0000256" key="2">
    <source>
        <dbReference type="ARBA" id="ARBA00004123"/>
    </source>
</evidence>
<dbReference type="GO" id="GO:0004518">
    <property type="term" value="F:nuclease activity"/>
    <property type="evidence" value="ECO:0007669"/>
    <property type="project" value="UniProtKB-KW"/>
</dbReference>
<dbReference type="PANTHER" id="PTHR22930">
    <property type="match status" value="1"/>
</dbReference>
<evidence type="ECO:0000256" key="3">
    <source>
        <dbReference type="ARBA" id="ARBA00006958"/>
    </source>
</evidence>
<dbReference type="GO" id="GO:0016787">
    <property type="term" value="F:hydrolase activity"/>
    <property type="evidence" value="ECO:0007669"/>
    <property type="project" value="UniProtKB-KW"/>
</dbReference>
<gene>
    <name evidence="9" type="ORF">WMY93_008332</name>
</gene>
<dbReference type="Pfam" id="PF13359">
    <property type="entry name" value="DDE_Tnp_4"/>
    <property type="match status" value="1"/>
</dbReference>
<protein>
    <recommendedName>
        <fullName evidence="8">DDE Tnp4 domain-containing protein</fullName>
    </recommendedName>
</protein>
<organism evidence="9 10">
    <name type="scientific">Mugilogobius chulae</name>
    <name type="common">yellowstripe goby</name>
    <dbReference type="NCBI Taxonomy" id="88201"/>
    <lineage>
        <taxon>Eukaryota</taxon>
        <taxon>Metazoa</taxon>
        <taxon>Chordata</taxon>
        <taxon>Craniata</taxon>
        <taxon>Vertebrata</taxon>
        <taxon>Euteleostomi</taxon>
        <taxon>Actinopterygii</taxon>
        <taxon>Neopterygii</taxon>
        <taxon>Teleostei</taxon>
        <taxon>Neoteleostei</taxon>
        <taxon>Acanthomorphata</taxon>
        <taxon>Gobiaria</taxon>
        <taxon>Gobiiformes</taxon>
        <taxon>Gobioidei</taxon>
        <taxon>Gobiidae</taxon>
        <taxon>Gobionellinae</taxon>
        <taxon>Mugilogobius</taxon>
    </lineage>
</organism>
<proteinExistence type="inferred from homology"/>
<dbReference type="AlphaFoldDB" id="A0AAW0PKM2"/>
<comment type="caution">
    <text evidence="9">The sequence shown here is derived from an EMBL/GenBank/DDBJ whole genome shotgun (WGS) entry which is preliminary data.</text>
</comment>
<keyword evidence="10" id="KW-1185">Reference proteome</keyword>
<dbReference type="GO" id="GO:0046872">
    <property type="term" value="F:metal ion binding"/>
    <property type="evidence" value="ECO:0007669"/>
    <property type="project" value="UniProtKB-KW"/>
</dbReference>
<dbReference type="InterPro" id="IPR027806">
    <property type="entry name" value="HARBI1_dom"/>
</dbReference>
<evidence type="ECO:0000313" key="10">
    <source>
        <dbReference type="Proteomes" id="UP001460270"/>
    </source>
</evidence>
<dbReference type="InterPro" id="IPR045249">
    <property type="entry name" value="HARBI1-like"/>
</dbReference>
<comment type="similarity">
    <text evidence="3">Belongs to the HARBI1 family.</text>
</comment>
<dbReference type="PANTHER" id="PTHR22930:SF85">
    <property type="entry name" value="GH03217P-RELATED"/>
    <property type="match status" value="1"/>
</dbReference>
<comment type="subcellular location">
    <subcellularLocation>
        <location evidence="2">Nucleus</location>
    </subcellularLocation>
</comment>
<evidence type="ECO:0000256" key="5">
    <source>
        <dbReference type="ARBA" id="ARBA00022723"/>
    </source>
</evidence>
<keyword evidence="7" id="KW-0539">Nucleus</keyword>
<evidence type="ECO:0000256" key="4">
    <source>
        <dbReference type="ARBA" id="ARBA00022722"/>
    </source>
</evidence>
<evidence type="ECO:0000256" key="7">
    <source>
        <dbReference type="ARBA" id="ARBA00023242"/>
    </source>
</evidence>
<reference evidence="10" key="1">
    <citation type="submission" date="2024-04" db="EMBL/GenBank/DDBJ databases">
        <title>Salinicola lusitanus LLJ914,a marine bacterium isolated from the Okinawa Trough.</title>
        <authorList>
            <person name="Li J."/>
        </authorList>
    </citation>
    <scope>NUCLEOTIDE SEQUENCE [LARGE SCALE GENOMIC DNA]</scope>
</reference>
<keyword evidence="5" id="KW-0479">Metal-binding</keyword>
<evidence type="ECO:0000259" key="8">
    <source>
        <dbReference type="Pfam" id="PF13359"/>
    </source>
</evidence>
<dbReference type="EMBL" id="JBBPFD010000005">
    <property type="protein sequence ID" value="KAK7926022.1"/>
    <property type="molecule type" value="Genomic_DNA"/>
</dbReference>
<sequence length="270" mass="30249">MHPVPIQKRVAVAIYKLASNVEFHDVANLFGIGTSTACDIFWEVCEALCKMRKDFVKRPKTIAEMEAITTGFERKSGFPMCGGALDGTHIPIIAPASYPTDFYNRKGWYSVILQGLVAHNYCFLDFDVGWPGKCHDSYVFECSRLCRKMEEGTFFPPIRKNINGVEVPIMIVADSAYSLASNIMKPFPEGTARGPRAAFNACLSRARIHVEHAFGRLKVLHNFCEMQNVAYQELNEDVMDQPEAVPEQNDVPAFSPAEQIREALVAYINS</sequence>
<evidence type="ECO:0000256" key="1">
    <source>
        <dbReference type="ARBA" id="ARBA00001968"/>
    </source>
</evidence>
<dbReference type="GO" id="GO:0005634">
    <property type="term" value="C:nucleus"/>
    <property type="evidence" value="ECO:0007669"/>
    <property type="project" value="UniProtKB-SubCell"/>
</dbReference>
<keyword evidence="6" id="KW-0378">Hydrolase</keyword>
<feature type="domain" description="DDE Tnp4" evidence="8">
    <location>
        <begin position="85"/>
        <end position="218"/>
    </location>
</feature>
<keyword evidence="4" id="KW-0540">Nuclease</keyword>
<dbReference type="Proteomes" id="UP001460270">
    <property type="component" value="Unassembled WGS sequence"/>
</dbReference>
<evidence type="ECO:0000313" key="9">
    <source>
        <dbReference type="EMBL" id="KAK7926022.1"/>
    </source>
</evidence>
<evidence type="ECO:0000256" key="6">
    <source>
        <dbReference type="ARBA" id="ARBA00022801"/>
    </source>
</evidence>
<accession>A0AAW0PKM2</accession>